<dbReference type="CDD" id="cd06071">
    <property type="entry name" value="Beach"/>
    <property type="match status" value="1"/>
</dbReference>
<dbReference type="InterPro" id="IPR000409">
    <property type="entry name" value="BEACH_dom"/>
</dbReference>
<organism evidence="2 3">
    <name type="scientific">Emiliania huxleyi (strain CCMP1516)</name>
    <dbReference type="NCBI Taxonomy" id="280463"/>
    <lineage>
        <taxon>Eukaryota</taxon>
        <taxon>Haptista</taxon>
        <taxon>Haptophyta</taxon>
        <taxon>Prymnesiophyceae</taxon>
        <taxon>Isochrysidales</taxon>
        <taxon>Noelaerhabdaceae</taxon>
        <taxon>Emiliania</taxon>
    </lineage>
</organism>
<dbReference type="AlphaFoldDB" id="A0A0D3K7K9"/>
<feature type="domain" description="BEACH" evidence="1">
    <location>
        <begin position="1"/>
        <end position="241"/>
    </location>
</feature>
<name>A0A0D3K7K9_EMIH1</name>
<evidence type="ECO:0000259" key="1">
    <source>
        <dbReference type="PROSITE" id="PS50197"/>
    </source>
</evidence>
<dbReference type="HOGENOM" id="CLU_000218_3_1_1"/>
<dbReference type="Proteomes" id="UP000013827">
    <property type="component" value="Unassembled WGS sequence"/>
</dbReference>
<dbReference type="SUPFAM" id="SSF81837">
    <property type="entry name" value="BEACH domain"/>
    <property type="match status" value="1"/>
</dbReference>
<sequence length="241" mass="27582">MSNFEYLMELNTLSGRTFNDLNQYPVFPWVLADYTSPSLNLADPASYRDLSKPVGALTDDRLAQVIERYEQMEAEADMPRFHYGSHYSSAGAVLFWLLRLEPYTSYSIELQSGRFDHADRLFASLEEAWHSCTTSLADVKELVPEFFYLPDFLRNDGGFELGVRQDHKRVGDVVLPMWARSADDFIAQHRRALESEHVSSHLHLWVDLIFGAKQQGQAAQEAHNVFFYLTYEGAVDLESVA</sequence>
<accession>A0A0D3K7K9</accession>
<evidence type="ECO:0000313" key="2">
    <source>
        <dbReference type="EnsemblProtists" id="EOD31744"/>
    </source>
</evidence>
<dbReference type="SMART" id="SM01026">
    <property type="entry name" value="Beach"/>
    <property type="match status" value="1"/>
</dbReference>
<dbReference type="InterPro" id="IPR050865">
    <property type="entry name" value="BEACH_Domain"/>
</dbReference>
<dbReference type="PaxDb" id="2903-EOD31744"/>
<dbReference type="eggNOG" id="KOG1787">
    <property type="taxonomic scope" value="Eukaryota"/>
</dbReference>
<protein>
    <recommendedName>
        <fullName evidence="1">BEACH domain-containing protein</fullName>
    </recommendedName>
</protein>
<proteinExistence type="predicted"/>
<keyword evidence="3" id="KW-1185">Reference proteome</keyword>
<dbReference type="PANTHER" id="PTHR13743">
    <property type="entry name" value="BEIGE/BEACH-RELATED"/>
    <property type="match status" value="1"/>
</dbReference>
<dbReference type="OMA" id="SPMSNRW"/>
<dbReference type="PROSITE" id="PS50197">
    <property type="entry name" value="BEACH"/>
    <property type="match status" value="1"/>
</dbReference>
<dbReference type="Gene3D" id="1.10.1540.10">
    <property type="entry name" value="BEACH domain"/>
    <property type="match status" value="1"/>
</dbReference>
<dbReference type="STRING" id="2903.R1FEK8"/>
<dbReference type="Pfam" id="PF02138">
    <property type="entry name" value="Beach"/>
    <property type="match status" value="1"/>
</dbReference>
<evidence type="ECO:0000313" key="3">
    <source>
        <dbReference type="Proteomes" id="UP000013827"/>
    </source>
</evidence>
<dbReference type="InterPro" id="IPR036372">
    <property type="entry name" value="BEACH_dom_sf"/>
</dbReference>
<dbReference type="KEGG" id="ehx:EMIHUDRAFT_72186"/>
<reference evidence="3" key="1">
    <citation type="journal article" date="2013" name="Nature">
        <title>Pan genome of the phytoplankton Emiliania underpins its global distribution.</title>
        <authorList>
            <person name="Read B.A."/>
            <person name="Kegel J."/>
            <person name="Klute M.J."/>
            <person name="Kuo A."/>
            <person name="Lefebvre S.C."/>
            <person name="Maumus F."/>
            <person name="Mayer C."/>
            <person name="Miller J."/>
            <person name="Monier A."/>
            <person name="Salamov A."/>
            <person name="Young J."/>
            <person name="Aguilar M."/>
            <person name="Claverie J.M."/>
            <person name="Frickenhaus S."/>
            <person name="Gonzalez K."/>
            <person name="Herman E.K."/>
            <person name="Lin Y.C."/>
            <person name="Napier J."/>
            <person name="Ogata H."/>
            <person name="Sarno A.F."/>
            <person name="Shmutz J."/>
            <person name="Schroeder D."/>
            <person name="de Vargas C."/>
            <person name="Verret F."/>
            <person name="von Dassow P."/>
            <person name="Valentin K."/>
            <person name="Van de Peer Y."/>
            <person name="Wheeler G."/>
            <person name="Dacks J.B."/>
            <person name="Delwiche C.F."/>
            <person name="Dyhrman S.T."/>
            <person name="Glockner G."/>
            <person name="John U."/>
            <person name="Richards T."/>
            <person name="Worden A.Z."/>
            <person name="Zhang X."/>
            <person name="Grigoriev I.V."/>
            <person name="Allen A.E."/>
            <person name="Bidle K."/>
            <person name="Borodovsky M."/>
            <person name="Bowler C."/>
            <person name="Brownlee C."/>
            <person name="Cock J.M."/>
            <person name="Elias M."/>
            <person name="Gladyshev V.N."/>
            <person name="Groth M."/>
            <person name="Guda C."/>
            <person name="Hadaegh A."/>
            <person name="Iglesias-Rodriguez M.D."/>
            <person name="Jenkins J."/>
            <person name="Jones B.M."/>
            <person name="Lawson T."/>
            <person name="Leese F."/>
            <person name="Lindquist E."/>
            <person name="Lobanov A."/>
            <person name="Lomsadze A."/>
            <person name="Malik S.B."/>
            <person name="Marsh M.E."/>
            <person name="Mackinder L."/>
            <person name="Mock T."/>
            <person name="Mueller-Roeber B."/>
            <person name="Pagarete A."/>
            <person name="Parker M."/>
            <person name="Probert I."/>
            <person name="Quesneville H."/>
            <person name="Raines C."/>
            <person name="Rensing S.A."/>
            <person name="Riano-Pachon D.M."/>
            <person name="Richier S."/>
            <person name="Rokitta S."/>
            <person name="Shiraiwa Y."/>
            <person name="Soanes D.M."/>
            <person name="van der Giezen M."/>
            <person name="Wahlund T.M."/>
            <person name="Williams B."/>
            <person name="Wilson W."/>
            <person name="Wolfe G."/>
            <person name="Wurch L.L."/>
        </authorList>
    </citation>
    <scope>NUCLEOTIDE SEQUENCE</scope>
</reference>
<reference evidence="2" key="2">
    <citation type="submission" date="2024-10" db="UniProtKB">
        <authorList>
            <consortium name="EnsemblProtists"/>
        </authorList>
    </citation>
    <scope>IDENTIFICATION</scope>
</reference>
<dbReference type="EnsemblProtists" id="EOD31744">
    <property type="protein sequence ID" value="EOD31744"/>
    <property type="gene ID" value="EMIHUDRAFT_72186"/>
</dbReference>